<evidence type="ECO:0000313" key="5">
    <source>
        <dbReference type="Proteomes" id="UP000663832"/>
    </source>
</evidence>
<dbReference type="Proteomes" id="UP000663832">
    <property type="component" value="Unassembled WGS sequence"/>
</dbReference>
<proteinExistence type="predicted"/>
<dbReference type="AlphaFoldDB" id="A0A815W159"/>
<dbReference type="Gene3D" id="1.25.40.10">
    <property type="entry name" value="Tetratricopeptide repeat domain"/>
    <property type="match status" value="1"/>
</dbReference>
<reference evidence="2" key="1">
    <citation type="submission" date="2021-02" db="EMBL/GenBank/DDBJ databases">
        <authorList>
            <person name="Nowell W R."/>
        </authorList>
    </citation>
    <scope>NUCLEOTIDE SEQUENCE</scope>
</reference>
<comment type="caution">
    <text evidence="2">The sequence shown here is derived from an EMBL/GenBank/DDBJ whole genome shotgun (WGS) entry which is preliminary data.</text>
</comment>
<dbReference type="InterPro" id="IPR011990">
    <property type="entry name" value="TPR-like_helical_dom_sf"/>
</dbReference>
<gene>
    <name evidence="1" type="ORF">BJG266_LOCUS45345</name>
    <name evidence="2" type="ORF">BJG266_LOCUS45348</name>
    <name evidence="3" type="ORF">QVE165_LOCUS62336</name>
    <name evidence="4" type="ORF">QVE165_LOCUS62339</name>
</gene>
<evidence type="ECO:0000313" key="1">
    <source>
        <dbReference type="EMBL" id="CAF1537575.1"/>
    </source>
</evidence>
<evidence type="ECO:0000313" key="4">
    <source>
        <dbReference type="EMBL" id="CAF1656175.1"/>
    </source>
</evidence>
<dbReference type="Proteomes" id="UP000663877">
    <property type="component" value="Unassembled WGS sequence"/>
</dbReference>
<evidence type="ECO:0008006" key="7">
    <source>
        <dbReference type="Google" id="ProtNLM"/>
    </source>
</evidence>
<feature type="non-terminal residue" evidence="2">
    <location>
        <position position="62"/>
    </location>
</feature>
<sequence length="62" mass="7195">MRNYPKALLFHEKALDIQQQSLPQNHPDLAGSYYNLAVVYKHMGNYPCNGIDRYASPNLYHD</sequence>
<organism evidence="2 6">
    <name type="scientific">Adineta steineri</name>
    <dbReference type="NCBI Taxonomy" id="433720"/>
    <lineage>
        <taxon>Eukaryota</taxon>
        <taxon>Metazoa</taxon>
        <taxon>Spiralia</taxon>
        <taxon>Gnathifera</taxon>
        <taxon>Rotifera</taxon>
        <taxon>Eurotatoria</taxon>
        <taxon>Bdelloidea</taxon>
        <taxon>Adinetida</taxon>
        <taxon>Adinetidae</taxon>
        <taxon>Adineta</taxon>
    </lineage>
</organism>
<dbReference type="EMBL" id="CAJNOI010004112">
    <property type="protein sequence ID" value="CAF1537575.1"/>
    <property type="molecule type" value="Genomic_DNA"/>
</dbReference>
<dbReference type="SUPFAM" id="SSF48452">
    <property type="entry name" value="TPR-like"/>
    <property type="match status" value="1"/>
</dbReference>
<evidence type="ECO:0000313" key="3">
    <source>
        <dbReference type="EMBL" id="CAF1656159.1"/>
    </source>
</evidence>
<dbReference type="EMBL" id="CAJNOI010004114">
    <property type="protein sequence ID" value="CAF1537612.1"/>
    <property type="molecule type" value="Genomic_DNA"/>
</dbReference>
<dbReference type="OrthoDB" id="17009at2759"/>
<accession>A0A815W159</accession>
<evidence type="ECO:0000313" key="6">
    <source>
        <dbReference type="Proteomes" id="UP000663877"/>
    </source>
</evidence>
<evidence type="ECO:0000313" key="2">
    <source>
        <dbReference type="EMBL" id="CAF1537612.1"/>
    </source>
</evidence>
<name>A0A815W159_9BILA</name>
<protein>
    <recommendedName>
        <fullName evidence="7">Tetratricopeptide repeat protein</fullName>
    </recommendedName>
</protein>
<dbReference type="EMBL" id="CAJNOM010004490">
    <property type="protein sequence ID" value="CAF1656175.1"/>
    <property type="molecule type" value="Genomic_DNA"/>
</dbReference>
<dbReference type="EMBL" id="CAJNOM010004488">
    <property type="protein sequence ID" value="CAF1656159.1"/>
    <property type="molecule type" value="Genomic_DNA"/>
</dbReference>
<dbReference type="Pfam" id="PF13374">
    <property type="entry name" value="TPR_10"/>
    <property type="match status" value="1"/>
</dbReference>
<keyword evidence="5" id="KW-1185">Reference proteome</keyword>